<gene>
    <name evidence="1" type="ORF">T11_11466</name>
</gene>
<organism evidence="1 2">
    <name type="scientific">Trichinella zimbabwensis</name>
    <dbReference type="NCBI Taxonomy" id="268475"/>
    <lineage>
        <taxon>Eukaryota</taxon>
        <taxon>Metazoa</taxon>
        <taxon>Ecdysozoa</taxon>
        <taxon>Nematoda</taxon>
        <taxon>Enoplea</taxon>
        <taxon>Dorylaimia</taxon>
        <taxon>Trichinellida</taxon>
        <taxon>Trichinellidae</taxon>
        <taxon>Trichinella</taxon>
    </lineage>
</organism>
<reference evidence="1 2" key="1">
    <citation type="submission" date="2015-01" db="EMBL/GenBank/DDBJ databases">
        <title>Evolution of Trichinella species and genotypes.</title>
        <authorList>
            <person name="Korhonen P.K."/>
            <person name="Edoardo P."/>
            <person name="Giuseppe L.R."/>
            <person name="Gasser R.B."/>
        </authorList>
    </citation>
    <scope>NUCLEOTIDE SEQUENCE [LARGE SCALE GENOMIC DNA]</scope>
    <source>
        <strain evidence="1">ISS1029</strain>
    </source>
</reference>
<sequence>MIGENVTLLSHVTSLTFHAWKCNRRCKHILNCGKQHCKKTCCTELRHECLALWHPQMHSALSDAVSLFADLDATRVSWNQCTTYHQSTDDHCNMAFYTLCS</sequence>
<dbReference type="OrthoDB" id="536399at2759"/>
<proteinExistence type="predicted"/>
<evidence type="ECO:0000313" key="2">
    <source>
        <dbReference type="Proteomes" id="UP000055024"/>
    </source>
</evidence>
<dbReference type="EMBL" id="JYDP01000128">
    <property type="protein sequence ID" value="KRZ05971.1"/>
    <property type="molecule type" value="Genomic_DNA"/>
</dbReference>
<evidence type="ECO:0000313" key="1">
    <source>
        <dbReference type="EMBL" id="KRZ05971.1"/>
    </source>
</evidence>
<comment type="caution">
    <text evidence="1">The sequence shown here is derived from an EMBL/GenBank/DDBJ whole genome shotgun (WGS) entry which is preliminary data.</text>
</comment>
<keyword evidence="2" id="KW-1185">Reference proteome</keyword>
<accession>A0A0V1H6D9</accession>
<name>A0A0V1H6D9_9BILA</name>
<protein>
    <submittedName>
        <fullName evidence="1">Uncharacterized protein</fullName>
    </submittedName>
</protein>
<dbReference type="STRING" id="268475.A0A0V1H6D9"/>
<dbReference type="Proteomes" id="UP000055024">
    <property type="component" value="Unassembled WGS sequence"/>
</dbReference>
<dbReference type="AlphaFoldDB" id="A0A0V1H6D9"/>